<feature type="transmembrane region" description="Helical" evidence="1">
    <location>
        <begin position="12"/>
        <end position="30"/>
    </location>
</feature>
<name>A0A1L9B252_9BACT</name>
<comment type="caution">
    <text evidence="2">The sequence shown here is derived from an EMBL/GenBank/DDBJ whole genome shotgun (WGS) entry which is preliminary data.</text>
</comment>
<dbReference type="RefSeq" id="WP_071902756.1">
    <property type="nucleotide sequence ID" value="NZ_MPIN01000011.1"/>
</dbReference>
<evidence type="ECO:0000313" key="3">
    <source>
        <dbReference type="Proteomes" id="UP000182229"/>
    </source>
</evidence>
<dbReference type="Proteomes" id="UP000182229">
    <property type="component" value="Unassembled WGS sequence"/>
</dbReference>
<evidence type="ECO:0000313" key="2">
    <source>
        <dbReference type="EMBL" id="OJH36263.1"/>
    </source>
</evidence>
<accession>A0A1L9B252</accession>
<keyword evidence="1" id="KW-1133">Transmembrane helix</keyword>
<evidence type="ECO:0000256" key="1">
    <source>
        <dbReference type="SAM" id="Phobius"/>
    </source>
</evidence>
<keyword evidence="1" id="KW-0472">Membrane</keyword>
<sequence length="61" mass="6392">MLPLDGLFDRVVWLGFAAYALLSSLGLICWSSSWGAFVGVHVAAGVLALPAAGFLLTLLWG</sequence>
<feature type="transmembrane region" description="Helical" evidence="1">
    <location>
        <begin position="37"/>
        <end position="60"/>
    </location>
</feature>
<gene>
    <name evidence="2" type="ORF">BON30_34475</name>
</gene>
<organism evidence="2 3">
    <name type="scientific">Cystobacter ferrugineus</name>
    <dbReference type="NCBI Taxonomy" id="83449"/>
    <lineage>
        <taxon>Bacteria</taxon>
        <taxon>Pseudomonadati</taxon>
        <taxon>Myxococcota</taxon>
        <taxon>Myxococcia</taxon>
        <taxon>Myxococcales</taxon>
        <taxon>Cystobacterineae</taxon>
        <taxon>Archangiaceae</taxon>
        <taxon>Cystobacter</taxon>
    </lineage>
</organism>
<protein>
    <submittedName>
        <fullName evidence="2">Uncharacterized protein</fullName>
    </submittedName>
</protein>
<reference evidence="3" key="1">
    <citation type="submission" date="2016-11" db="EMBL/GenBank/DDBJ databases">
        <authorList>
            <person name="Shukria A."/>
            <person name="Stevens D.C."/>
        </authorList>
    </citation>
    <scope>NUCLEOTIDE SEQUENCE [LARGE SCALE GENOMIC DNA]</scope>
    <source>
        <strain evidence="3">Cbfe23</strain>
    </source>
</reference>
<dbReference type="AlphaFoldDB" id="A0A1L9B252"/>
<reference evidence="2 3" key="2">
    <citation type="submission" date="2016-12" db="EMBL/GenBank/DDBJ databases">
        <title>Draft Genome Sequence of Cystobacter ferrugineus Strain Cbfe23.</title>
        <authorList>
            <person name="Akbar S."/>
            <person name="Dowd S.E."/>
            <person name="Stevens D.C."/>
        </authorList>
    </citation>
    <scope>NUCLEOTIDE SEQUENCE [LARGE SCALE GENOMIC DNA]</scope>
    <source>
        <strain evidence="2 3">Cbfe23</strain>
    </source>
</reference>
<proteinExistence type="predicted"/>
<keyword evidence="3" id="KW-1185">Reference proteome</keyword>
<dbReference type="EMBL" id="MPIN01000011">
    <property type="protein sequence ID" value="OJH36263.1"/>
    <property type="molecule type" value="Genomic_DNA"/>
</dbReference>
<keyword evidence="1" id="KW-0812">Transmembrane</keyword>